<evidence type="ECO:0000256" key="2">
    <source>
        <dbReference type="ARBA" id="ARBA00022500"/>
    </source>
</evidence>
<dbReference type="SUPFAM" id="SSF58104">
    <property type="entry name" value="Methyl-accepting chemotaxis protein (MCP) signaling domain"/>
    <property type="match status" value="1"/>
</dbReference>
<dbReference type="GO" id="GO:0006935">
    <property type="term" value="P:chemotaxis"/>
    <property type="evidence" value="ECO:0007669"/>
    <property type="project" value="UniProtKB-KW"/>
</dbReference>
<evidence type="ECO:0000313" key="10">
    <source>
        <dbReference type="EMBL" id="SOE18893.1"/>
    </source>
</evidence>
<dbReference type="PROSITE" id="PS50111">
    <property type="entry name" value="CHEMOTAXIS_TRANSDUC_2"/>
    <property type="match status" value="1"/>
</dbReference>
<dbReference type="Gene3D" id="3.30.450.20">
    <property type="entry name" value="PAS domain"/>
    <property type="match status" value="2"/>
</dbReference>
<evidence type="ECO:0000259" key="8">
    <source>
        <dbReference type="PROSITE" id="PS50111"/>
    </source>
</evidence>
<dbReference type="Proteomes" id="UP000219465">
    <property type="component" value="Unassembled WGS sequence"/>
</dbReference>
<dbReference type="InterPro" id="IPR004089">
    <property type="entry name" value="MCPsignal_dom"/>
</dbReference>
<feature type="region of interest" description="Disordered" evidence="6">
    <location>
        <begin position="398"/>
        <end position="421"/>
    </location>
</feature>
<dbReference type="GO" id="GO:0016020">
    <property type="term" value="C:membrane"/>
    <property type="evidence" value="ECO:0007669"/>
    <property type="project" value="UniProtKB-SubCell"/>
</dbReference>
<feature type="transmembrane region" description="Helical" evidence="7">
    <location>
        <begin position="12"/>
        <end position="33"/>
    </location>
</feature>
<dbReference type="CDD" id="cd11386">
    <property type="entry name" value="MCP_signal"/>
    <property type="match status" value="1"/>
</dbReference>
<dbReference type="Pfam" id="PF00672">
    <property type="entry name" value="HAMP"/>
    <property type="match status" value="2"/>
</dbReference>
<evidence type="ECO:0000256" key="5">
    <source>
        <dbReference type="SAM" id="Coils"/>
    </source>
</evidence>
<dbReference type="AlphaFoldDB" id="A0A286IFH4"/>
<feature type="coiled-coil region" evidence="5">
    <location>
        <begin position="500"/>
        <end position="530"/>
    </location>
</feature>
<dbReference type="PANTHER" id="PTHR43531">
    <property type="entry name" value="PROTEIN ICFG"/>
    <property type="match status" value="1"/>
</dbReference>
<dbReference type="PANTHER" id="PTHR43531:SF11">
    <property type="entry name" value="METHYL-ACCEPTING CHEMOTAXIS PROTEIN 3"/>
    <property type="match status" value="1"/>
</dbReference>
<dbReference type="Gene3D" id="6.10.340.10">
    <property type="match status" value="1"/>
</dbReference>
<feature type="domain" description="HAMP" evidence="9">
    <location>
        <begin position="424"/>
        <end position="476"/>
    </location>
</feature>
<dbReference type="OrthoDB" id="3289104at2"/>
<comment type="similarity">
    <text evidence="3">Belongs to the methyl-accepting chemotaxis (MCP) protein family.</text>
</comment>
<dbReference type="EMBL" id="OCPC01000006">
    <property type="protein sequence ID" value="SOE18893.1"/>
    <property type="molecule type" value="Genomic_DNA"/>
</dbReference>
<sequence>MIGFTNRSLSTKLIAVAGATVASVLLISNYVLISSSQQRVEALVFEQAQVEAKSIAADIAGEIGGLATAAATMASITGSGHNAGDLNRTAIMNLVKATMQTHEMAFGAWFAEAENQFDGRQADYIDNKEMAGNSKGTFSPYWTKTESGNIHFSTFDIDPADAWFAMSATSGKGAITPPYMAEATAVPTTLSSITYPVKSGEKLIGVTGIDVSLASLSSKLEKMRPFDTGRVMLVSQNSKWLVGPSPEAMMTDFDADGKAELQAALDRGVSSTIRDLADQNGATIHRFVYPFELPGVNASWVVLVDVPEAAIAGPVMQQTFMMLIGGLIVLGAVLLGLSVSVNRMVKRPLDGLVADVAVLSKGEYGKPISGQASSDETGAVARALEGFRHRLAESDELETRAAADRQTVEREREASEGERAKSAALQKRIVTRLGAGLSRLSAGDMTHRITEEFPGEYAQLREDFNSAMQSLEQTLKTINASVVNITSGTGEMSTAANDLSSRTERQAASLEETAAALDQLTSQVNASAENAKSAAQAVEDTNESTTQSGVVVEKAVQAMTAIEQSSREVSRIIGVIDEIAFQTNLLALNAGVEAARAGEAGRGFAVVAQEVRELAQRSAAAAKEIATLIKTSASQVDQGVEYVGQTGEALKGISSQVVKINSLIRDISQSASEQAVGIKEINAAINQMDQVTQQNAAMVEETTAASMALNNEANVLGELVSNFRVSGNGAVSELGAMAARMRSKDQAPAPAAPKAPTRAPASVRSGGSVAAAAADWSEF</sequence>
<dbReference type="PROSITE" id="PS50885">
    <property type="entry name" value="HAMP"/>
    <property type="match status" value="2"/>
</dbReference>
<evidence type="ECO:0000256" key="3">
    <source>
        <dbReference type="ARBA" id="ARBA00029447"/>
    </source>
</evidence>
<keyword evidence="7" id="KW-0472">Membrane</keyword>
<feature type="region of interest" description="Disordered" evidence="6">
    <location>
        <begin position="741"/>
        <end position="767"/>
    </location>
</feature>
<reference evidence="11" key="1">
    <citation type="submission" date="2017-08" db="EMBL/GenBank/DDBJ databases">
        <authorList>
            <person name="Varghese N."/>
            <person name="Submissions S."/>
        </authorList>
    </citation>
    <scope>NUCLEOTIDE SEQUENCE [LARGE SCALE GENOMIC DNA]</scope>
    <source>
        <strain evidence="11">KCTC 23107</strain>
    </source>
</reference>
<dbReference type="Pfam" id="PF00015">
    <property type="entry name" value="MCPsignal"/>
    <property type="match status" value="1"/>
</dbReference>
<keyword evidence="2" id="KW-0145">Chemotaxis</keyword>
<comment type="subcellular location">
    <subcellularLocation>
        <location evidence="1">Membrane</location>
    </subcellularLocation>
</comment>
<proteinExistence type="inferred from homology"/>
<accession>A0A286IFH4</accession>
<keyword evidence="7" id="KW-0812">Transmembrane</keyword>
<keyword evidence="11" id="KW-1185">Reference proteome</keyword>
<evidence type="ECO:0000256" key="4">
    <source>
        <dbReference type="PROSITE-ProRule" id="PRU00284"/>
    </source>
</evidence>
<dbReference type="GO" id="GO:0007165">
    <property type="term" value="P:signal transduction"/>
    <property type="evidence" value="ECO:0007669"/>
    <property type="project" value="UniProtKB-KW"/>
</dbReference>
<feature type="domain" description="HAMP" evidence="9">
    <location>
        <begin position="343"/>
        <end position="396"/>
    </location>
</feature>
<dbReference type="RefSeq" id="WP_097109346.1">
    <property type="nucleotide sequence ID" value="NZ_OCPC01000006.1"/>
</dbReference>
<dbReference type="SMART" id="SM00283">
    <property type="entry name" value="MA"/>
    <property type="match status" value="1"/>
</dbReference>
<feature type="domain" description="Methyl-accepting transducer" evidence="8">
    <location>
        <begin position="481"/>
        <end position="710"/>
    </location>
</feature>
<dbReference type="SMART" id="SM00304">
    <property type="entry name" value="HAMP"/>
    <property type="match status" value="2"/>
</dbReference>
<organism evidence="10 11">
    <name type="scientific">Hoeflea halophila</name>
    <dbReference type="NCBI Taxonomy" id="714899"/>
    <lineage>
        <taxon>Bacteria</taxon>
        <taxon>Pseudomonadati</taxon>
        <taxon>Pseudomonadota</taxon>
        <taxon>Alphaproteobacteria</taxon>
        <taxon>Hyphomicrobiales</taxon>
        <taxon>Rhizobiaceae</taxon>
        <taxon>Hoeflea</taxon>
    </lineage>
</organism>
<evidence type="ECO:0000313" key="11">
    <source>
        <dbReference type="Proteomes" id="UP000219465"/>
    </source>
</evidence>
<evidence type="ECO:0000256" key="7">
    <source>
        <dbReference type="SAM" id="Phobius"/>
    </source>
</evidence>
<feature type="transmembrane region" description="Helical" evidence="7">
    <location>
        <begin position="320"/>
        <end position="339"/>
    </location>
</feature>
<dbReference type="InterPro" id="IPR051310">
    <property type="entry name" value="MCP_chemotaxis"/>
</dbReference>
<keyword evidence="7" id="KW-1133">Transmembrane helix</keyword>
<dbReference type="InterPro" id="IPR003660">
    <property type="entry name" value="HAMP_dom"/>
</dbReference>
<dbReference type="FunFam" id="1.10.287.950:FF:000001">
    <property type="entry name" value="Methyl-accepting chemotaxis sensory transducer"/>
    <property type="match status" value="1"/>
</dbReference>
<feature type="compositionally biased region" description="Low complexity" evidence="6">
    <location>
        <begin position="747"/>
        <end position="767"/>
    </location>
</feature>
<keyword evidence="4" id="KW-0807">Transducer</keyword>
<keyword evidence="5" id="KW-0175">Coiled coil</keyword>
<evidence type="ECO:0000256" key="1">
    <source>
        <dbReference type="ARBA" id="ARBA00004370"/>
    </source>
</evidence>
<protein>
    <submittedName>
        <fullName evidence="10">Methyl-accepting chemotaxis sensory transducer with Cache sensor</fullName>
    </submittedName>
</protein>
<dbReference type="Pfam" id="PF22673">
    <property type="entry name" value="MCP-like_PDC_1"/>
    <property type="match status" value="1"/>
</dbReference>
<dbReference type="Gene3D" id="1.10.287.950">
    <property type="entry name" value="Methyl-accepting chemotaxis protein"/>
    <property type="match status" value="1"/>
</dbReference>
<evidence type="ECO:0000256" key="6">
    <source>
        <dbReference type="SAM" id="MobiDB-lite"/>
    </source>
</evidence>
<evidence type="ECO:0000259" key="9">
    <source>
        <dbReference type="PROSITE" id="PS50885"/>
    </source>
</evidence>
<name>A0A286IFH4_9HYPH</name>
<gene>
    <name evidence="10" type="ORF">SAMN05877838_3838</name>
</gene>
<dbReference type="CDD" id="cd12913">
    <property type="entry name" value="PDC1_MCP_like"/>
    <property type="match status" value="1"/>
</dbReference>